<dbReference type="EMBL" id="CM023480">
    <property type="protein sequence ID" value="KAH7971195.1"/>
    <property type="molecule type" value="Genomic_DNA"/>
</dbReference>
<organism evidence="1 2">
    <name type="scientific">Dermacentor silvarum</name>
    <name type="common">Tick</name>
    <dbReference type="NCBI Taxonomy" id="543639"/>
    <lineage>
        <taxon>Eukaryota</taxon>
        <taxon>Metazoa</taxon>
        <taxon>Ecdysozoa</taxon>
        <taxon>Arthropoda</taxon>
        <taxon>Chelicerata</taxon>
        <taxon>Arachnida</taxon>
        <taxon>Acari</taxon>
        <taxon>Parasitiformes</taxon>
        <taxon>Ixodida</taxon>
        <taxon>Ixodoidea</taxon>
        <taxon>Ixodidae</taxon>
        <taxon>Rhipicephalinae</taxon>
        <taxon>Dermacentor</taxon>
    </lineage>
</organism>
<accession>A0ACB8DKD2</accession>
<evidence type="ECO:0000313" key="1">
    <source>
        <dbReference type="EMBL" id="KAH7971195.1"/>
    </source>
</evidence>
<sequence>MVRGSPLLPASDATDNCSGYFVVEDSTVKLFVQQYVNSSEDAVECRYTFEAPRKSGLLIIANDIRAVNDGEIPGCPVSIYNNDGAYGDPLFSLCGHYTTMTIPVPSPLALLVYKPELKGTAYTLTLDLQVASTGGSHLRACGDSQLNVLSLVPIRYSVGFRADAGSDDASDSCDINVRSTNAHETLGTNCVLTSDGVCNYDVLLGDGSAAPSKDYVDLATGGGSATVRLHPAGISGVLISKVPARFVPVNFLEPPLTLDFAEESISSATDLPGDSSVDETHVSNVQTVINDDADPGLWNRTKHWVRKAWKNVKNAAKSAFRSVRNWFNG</sequence>
<comment type="caution">
    <text evidence="1">The sequence shown here is derived from an EMBL/GenBank/DDBJ whole genome shotgun (WGS) entry which is preliminary data.</text>
</comment>
<gene>
    <name evidence="1" type="ORF">HPB49_020166</name>
</gene>
<dbReference type="Proteomes" id="UP000821865">
    <property type="component" value="Chromosome 11"/>
</dbReference>
<proteinExistence type="predicted"/>
<keyword evidence="2" id="KW-1185">Reference proteome</keyword>
<reference evidence="1" key="1">
    <citation type="submission" date="2020-05" db="EMBL/GenBank/DDBJ databases">
        <title>Large-scale comparative analyses of tick genomes elucidate their genetic diversity and vector capacities.</title>
        <authorList>
            <person name="Jia N."/>
            <person name="Wang J."/>
            <person name="Shi W."/>
            <person name="Du L."/>
            <person name="Sun Y."/>
            <person name="Zhan W."/>
            <person name="Jiang J."/>
            <person name="Wang Q."/>
            <person name="Zhang B."/>
            <person name="Ji P."/>
            <person name="Sakyi L.B."/>
            <person name="Cui X."/>
            <person name="Yuan T."/>
            <person name="Jiang B."/>
            <person name="Yang W."/>
            <person name="Lam T.T.-Y."/>
            <person name="Chang Q."/>
            <person name="Ding S."/>
            <person name="Wang X."/>
            <person name="Zhu J."/>
            <person name="Ruan X."/>
            <person name="Zhao L."/>
            <person name="Wei J."/>
            <person name="Que T."/>
            <person name="Du C."/>
            <person name="Cheng J."/>
            <person name="Dai P."/>
            <person name="Han X."/>
            <person name="Huang E."/>
            <person name="Gao Y."/>
            <person name="Liu J."/>
            <person name="Shao H."/>
            <person name="Ye R."/>
            <person name="Li L."/>
            <person name="Wei W."/>
            <person name="Wang X."/>
            <person name="Wang C."/>
            <person name="Yang T."/>
            <person name="Huo Q."/>
            <person name="Li W."/>
            <person name="Guo W."/>
            <person name="Chen H."/>
            <person name="Zhou L."/>
            <person name="Ni X."/>
            <person name="Tian J."/>
            <person name="Zhou Y."/>
            <person name="Sheng Y."/>
            <person name="Liu T."/>
            <person name="Pan Y."/>
            <person name="Xia L."/>
            <person name="Li J."/>
            <person name="Zhao F."/>
            <person name="Cao W."/>
        </authorList>
    </citation>
    <scope>NUCLEOTIDE SEQUENCE</scope>
    <source>
        <strain evidence="1">Dsil-2018</strain>
    </source>
</reference>
<protein>
    <submittedName>
        <fullName evidence="1">Uncharacterized protein</fullName>
    </submittedName>
</protein>
<name>A0ACB8DKD2_DERSI</name>
<evidence type="ECO:0000313" key="2">
    <source>
        <dbReference type="Proteomes" id="UP000821865"/>
    </source>
</evidence>